<dbReference type="Proteomes" id="UP000824120">
    <property type="component" value="Chromosome 10"/>
</dbReference>
<comment type="caution">
    <text evidence="1">The sequence shown here is derived from an EMBL/GenBank/DDBJ whole genome shotgun (WGS) entry which is preliminary data.</text>
</comment>
<proteinExistence type="predicted"/>
<keyword evidence="2" id="KW-1185">Reference proteome</keyword>
<dbReference type="AlphaFoldDB" id="A0A9J5WY15"/>
<sequence>MIIKHIIHIEDWGWSYHGPTIKILPEPFHKLYKEWVKVSPDLNKLYHQEHICYFQQIEQIYFL</sequence>
<dbReference type="OrthoDB" id="1743486at2759"/>
<name>A0A9J5WY15_SOLCO</name>
<evidence type="ECO:0000313" key="2">
    <source>
        <dbReference type="Proteomes" id="UP000824120"/>
    </source>
</evidence>
<organism evidence="1 2">
    <name type="scientific">Solanum commersonii</name>
    <name type="common">Commerson's wild potato</name>
    <name type="synonym">Commerson's nightshade</name>
    <dbReference type="NCBI Taxonomy" id="4109"/>
    <lineage>
        <taxon>Eukaryota</taxon>
        <taxon>Viridiplantae</taxon>
        <taxon>Streptophyta</taxon>
        <taxon>Embryophyta</taxon>
        <taxon>Tracheophyta</taxon>
        <taxon>Spermatophyta</taxon>
        <taxon>Magnoliopsida</taxon>
        <taxon>eudicotyledons</taxon>
        <taxon>Gunneridae</taxon>
        <taxon>Pentapetalae</taxon>
        <taxon>asterids</taxon>
        <taxon>lamiids</taxon>
        <taxon>Solanales</taxon>
        <taxon>Solanaceae</taxon>
        <taxon>Solanoideae</taxon>
        <taxon>Solaneae</taxon>
        <taxon>Solanum</taxon>
    </lineage>
</organism>
<reference evidence="1 2" key="1">
    <citation type="submission" date="2020-09" db="EMBL/GenBank/DDBJ databases">
        <title>De no assembly of potato wild relative species, Solanum commersonii.</title>
        <authorList>
            <person name="Cho K."/>
        </authorList>
    </citation>
    <scope>NUCLEOTIDE SEQUENCE [LARGE SCALE GENOMIC DNA]</scope>
    <source>
        <strain evidence="1">LZ3.2</strain>
        <tissue evidence="1">Leaf</tissue>
    </source>
</reference>
<gene>
    <name evidence="1" type="ORF">H5410_051388</name>
</gene>
<protein>
    <submittedName>
        <fullName evidence="1">Uncharacterized protein</fullName>
    </submittedName>
</protein>
<evidence type="ECO:0000313" key="1">
    <source>
        <dbReference type="EMBL" id="KAG5580761.1"/>
    </source>
</evidence>
<dbReference type="EMBL" id="JACXVP010000010">
    <property type="protein sequence ID" value="KAG5580761.1"/>
    <property type="molecule type" value="Genomic_DNA"/>
</dbReference>
<accession>A0A9J5WY15</accession>